<evidence type="ECO:0000259" key="1">
    <source>
        <dbReference type="PROSITE" id="PS51186"/>
    </source>
</evidence>
<keyword evidence="3" id="KW-1185">Reference proteome</keyword>
<dbReference type="InterPro" id="IPR000182">
    <property type="entry name" value="GNAT_dom"/>
</dbReference>
<gene>
    <name evidence="2" type="ORF">Q5Y72_02765</name>
</gene>
<dbReference type="SUPFAM" id="SSF55729">
    <property type="entry name" value="Acyl-CoA N-acyltransferases (Nat)"/>
    <property type="match status" value="2"/>
</dbReference>
<feature type="domain" description="N-acetyltransferase" evidence="1">
    <location>
        <begin position="168"/>
        <end position="313"/>
    </location>
</feature>
<feature type="domain" description="N-acetyltransferase" evidence="1">
    <location>
        <begin position="5"/>
        <end position="153"/>
    </location>
</feature>
<comment type="caution">
    <text evidence="2">The sequence shown here is derived from an EMBL/GenBank/DDBJ whole genome shotgun (WGS) entry which is preliminary data.</text>
</comment>
<protein>
    <submittedName>
        <fullName evidence="2">GNAT family N-acetyltransferase</fullName>
    </submittedName>
</protein>
<dbReference type="InterPro" id="IPR016181">
    <property type="entry name" value="Acyl_CoA_acyltransferase"/>
</dbReference>
<dbReference type="EMBL" id="JAVAMQ010000002">
    <property type="protein sequence ID" value="MDP5306016.1"/>
    <property type="molecule type" value="Genomic_DNA"/>
</dbReference>
<sequence>MAPQLILSRPWPEDAAAIAAALADWQVTQWLTAARWPYGAEDAAAFVAGAGLDEHAVRQGDRLIGMVRAGQTFGIWIAPDQQRRGAGLRAAVLALSRRFLAGAQVIEATHLEGNAGSARLMQRLGFRQTGTARLWSQPQGRHLPGITLQLSRADFARLHGVRLTTPRLLIDAVRQDDLPALQRIATAPEVARNLLRFRPGMADEAFAAIFEGDGLLPPMRLVVRHQGQVAGSVGISGGAPGRIFYFLDHRLAGQGLGQEMVAAFLAEIVARFDPQELLADVFLDNPASRRLLKNLGFLRYEDQMLASMAREAPAPAAIYRWHWRSQLKGA</sequence>
<dbReference type="Proteomes" id="UP001224997">
    <property type="component" value="Unassembled WGS sequence"/>
</dbReference>
<dbReference type="Pfam" id="PF13302">
    <property type="entry name" value="Acetyltransf_3"/>
    <property type="match status" value="2"/>
</dbReference>
<dbReference type="PROSITE" id="PS51186">
    <property type="entry name" value="GNAT"/>
    <property type="match status" value="2"/>
</dbReference>
<proteinExistence type="predicted"/>
<organism evidence="2 3">
    <name type="scientific">Paracoccus spongiarum</name>
    <dbReference type="NCBI Taxonomy" id="3064387"/>
    <lineage>
        <taxon>Bacteria</taxon>
        <taxon>Pseudomonadati</taxon>
        <taxon>Pseudomonadota</taxon>
        <taxon>Alphaproteobacteria</taxon>
        <taxon>Rhodobacterales</taxon>
        <taxon>Paracoccaceae</taxon>
        <taxon>Paracoccus</taxon>
    </lineage>
</organism>
<accession>A0ABT9JA95</accession>
<dbReference type="InterPro" id="IPR051531">
    <property type="entry name" value="N-acetyltransferase"/>
</dbReference>
<reference evidence="2 3" key="1">
    <citation type="submission" date="2023-08" db="EMBL/GenBank/DDBJ databases">
        <authorList>
            <person name="Park J.-S."/>
        </authorList>
    </citation>
    <scope>NUCLEOTIDE SEQUENCE [LARGE SCALE GENOMIC DNA]</scope>
    <source>
        <strain evidence="2 3">2205BS29-5</strain>
    </source>
</reference>
<evidence type="ECO:0000313" key="2">
    <source>
        <dbReference type="EMBL" id="MDP5306016.1"/>
    </source>
</evidence>
<dbReference type="PANTHER" id="PTHR43792">
    <property type="entry name" value="GNAT FAMILY, PUTATIVE (AFU_ORTHOLOGUE AFUA_3G00765)-RELATED-RELATED"/>
    <property type="match status" value="1"/>
</dbReference>
<dbReference type="RefSeq" id="WP_305961891.1">
    <property type="nucleotide sequence ID" value="NZ_JAVAMQ010000002.1"/>
</dbReference>
<dbReference type="Gene3D" id="3.40.630.30">
    <property type="match status" value="2"/>
</dbReference>
<name>A0ABT9JA95_9RHOB</name>
<evidence type="ECO:0000313" key="3">
    <source>
        <dbReference type="Proteomes" id="UP001224997"/>
    </source>
</evidence>